<dbReference type="EMBL" id="FZNV01000011">
    <property type="protein sequence ID" value="SNR80638.1"/>
    <property type="molecule type" value="Genomic_DNA"/>
</dbReference>
<sequence>MISFKIGNQLIRKPNLMKQTYVFMLLTCMLVSCNSIKSLAVKEGNFPFTGTIGKEHGTVLKTEFIPIGHAVLEKPIALNIQIIPFTKSTFKAYMNVKELSGAKSSITYVDSIANKPSYTLLTIEDRIGLKEALNNEINKAVKSYLEKDANCKMVSSISVVLDVALVQELTKADGLFLMTDTNGILQIEVVKENQRHIINLPKNELFDYSLMGVCWGENIYGNPVIETFNDNGKCPDGTEKDAKKLDELQSFLKL</sequence>
<dbReference type="Proteomes" id="UP000198337">
    <property type="component" value="Unassembled WGS sequence"/>
</dbReference>
<proteinExistence type="predicted"/>
<evidence type="ECO:0008006" key="3">
    <source>
        <dbReference type="Google" id="ProtNLM"/>
    </source>
</evidence>
<organism evidence="1 2">
    <name type="scientific">Maribacter sedimenticola</name>
    <dbReference type="NCBI Taxonomy" id="228956"/>
    <lineage>
        <taxon>Bacteria</taxon>
        <taxon>Pseudomonadati</taxon>
        <taxon>Bacteroidota</taxon>
        <taxon>Flavobacteriia</taxon>
        <taxon>Flavobacteriales</taxon>
        <taxon>Flavobacteriaceae</taxon>
        <taxon>Maribacter</taxon>
    </lineage>
</organism>
<accession>A0ABY1SMK9</accession>
<reference evidence="1 2" key="1">
    <citation type="submission" date="2017-06" db="EMBL/GenBank/DDBJ databases">
        <authorList>
            <person name="Varghese N."/>
            <person name="Submissions S."/>
        </authorList>
    </citation>
    <scope>NUCLEOTIDE SEQUENCE [LARGE SCALE GENOMIC DNA]</scope>
    <source>
        <strain evidence="1 2">DSM 19840</strain>
    </source>
</reference>
<protein>
    <recommendedName>
        <fullName evidence="3">Lipoprotein</fullName>
    </recommendedName>
</protein>
<evidence type="ECO:0000313" key="2">
    <source>
        <dbReference type="Proteomes" id="UP000198337"/>
    </source>
</evidence>
<name>A0ABY1SMK9_9FLAO</name>
<comment type="caution">
    <text evidence="1">The sequence shown here is derived from an EMBL/GenBank/DDBJ whole genome shotgun (WGS) entry which is preliminary data.</text>
</comment>
<dbReference type="PROSITE" id="PS51257">
    <property type="entry name" value="PROKAR_LIPOPROTEIN"/>
    <property type="match status" value="1"/>
</dbReference>
<gene>
    <name evidence="1" type="ORF">SAMN04488009_0167</name>
</gene>
<keyword evidence="2" id="KW-1185">Reference proteome</keyword>
<evidence type="ECO:0000313" key="1">
    <source>
        <dbReference type="EMBL" id="SNR80638.1"/>
    </source>
</evidence>